<dbReference type="Pfam" id="PF00501">
    <property type="entry name" value="AMP-binding"/>
    <property type="match status" value="1"/>
</dbReference>
<evidence type="ECO:0000256" key="1">
    <source>
        <dbReference type="ARBA" id="ARBA00006432"/>
    </source>
</evidence>
<dbReference type="InterPro" id="IPR025110">
    <property type="entry name" value="AMP-bd_C"/>
</dbReference>
<keyword evidence="2" id="KW-0436">Ligase</keyword>
<reference evidence="5" key="1">
    <citation type="journal article" date="2015" name="Genome Announc.">
        <title>Draft Genome Sequence of Bacteroidales Strain TBC1, a Novel Isolate from a Methanogenic Wastewater Treatment System.</title>
        <authorList>
            <person name="Tourlousse D.M."/>
            <person name="Matsuura N."/>
            <person name="Sun L."/>
            <person name="Toyonaga M."/>
            <person name="Kuroda K."/>
            <person name="Ohashi A."/>
            <person name="Cruz R."/>
            <person name="Yamaguchi T."/>
            <person name="Sekiguchi Y."/>
        </authorList>
    </citation>
    <scope>NUCLEOTIDE SEQUENCE [LARGE SCALE GENOMIC DNA]</scope>
    <source>
        <strain evidence="5">TBC1</strain>
    </source>
</reference>
<accession>A0A0S7C2W2</accession>
<dbReference type="Gene3D" id="3.30.300.30">
    <property type="match status" value="1"/>
</dbReference>
<dbReference type="InterPro" id="IPR045851">
    <property type="entry name" value="AMP-bd_C_sf"/>
</dbReference>
<sequence length="507" mass="56849">MITNDWARQWAKYSAGKVAVEEFETGRSLTYSMLNQLSVKYVNYLTAEFALKKGDRIAILAENCLEYVILLSVAQKTGIILVPLNYRLTPREIDFLIHDSDPDVLIVESKFRDKIKDIPSTAQVSHLLDLAVLQQKTGLFSSEPFSDHPEQSQEGTTHDDPVLIIYTSGTTAFPKGSVYTHGMMFWNSLNTQLRLDITSADRSVNLAPPFHTGNWNVLLTPFLHHGAYTLIMKSFDADKVLEALEKYNLTIFWAVPTMLKMMSDSPLFDRADLSRIRYFVVGGEAMPVPLIGQWHAKGVPIRQGYGLTEVGPNVTSLNHQDAIRKAGSIGKENFYYQAKLVNDSGDEVAPGELGELVLSGPTVTPGYWRNPVATAATIRDGWFHTGDIMRRDEEGFLFVVDRIKNMYISGAENVYPAEVEFLLRSHPGIDSVAIIGVPDEKWGESGMAFVVIREGFSVTKEDVLTYCEGKLAKYKIPKHVHFLDELPRNDAGKIDRQQLRIISTLNQ</sequence>
<dbReference type="PANTHER" id="PTHR43201:SF5">
    <property type="entry name" value="MEDIUM-CHAIN ACYL-COA LIGASE ACSF2, MITOCHONDRIAL"/>
    <property type="match status" value="1"/>
</dbReference>
<comment type="similarity">
    <text evidence="1">Belongs to the ATP-dependent AMP-binding enzyme family.</text>
</comment>
<gene>
    <name evidence="5" type="ORF">TBC1_12257</name>
</gene>
<protein>
    <submittedName>
        <fullName evidence="5">Acyl-CoA synthetase</fullName>
    </submittedName>
</protein>
<evidence type="ECO:0000259" key="3">
    <source>
        <dbReference type="Pfam" id="PF00501"/>
    </source>
</evidence>
<dbReference type="PATRIC" id="fig|1678841.3.peg.2941"/>
<dbReference type="PANTHER" id="PTHR43201">
    <property type="entry name" value="ACYL-COA SYNTHETASE"/>
    <property type="match status" value="1"/>
</dbReference>
<dbReference type="OrthoDB" id="9778383at2"/>
<dbReference type="AlphaFoldDB" id="A0A0S7C2W2"/>
<evidence type="ECO:0000259" key="4">
    <source>
        <dbReference type="Pfam" id="PF13193"/>
    </source>
</evidence>
<dbReference type="SUPFAM" id="SSF56801">
    <property type="entry name" value="Acetyl-CoA synthetase-like"/>
    <property type="match status" value="1"/>
</dbReference>
<dbReference type="FunFam" id="3.30.300.30:FF:000008">
    <property type="entry name" value="2,3-dihydroxybenzoate-AMP ligase"/>
    <property type="match status" value="1"/>
</dbReference>
<dbReference type="STRING" id="1678841.TBC1_12257"/>
<evidence type="ECO:0000313" key="6">
    <source>
        <dbReference type="Proteomes" id="UP000053091"/>
    </source>
</evidence>
<dbReference type="RefSeq" id="WP_062043764.1">
    <property type="nucleotide sequence ID" value="NZ_DF968183.1"/>
</dbReference>
<feature type="domain" description="AMP-dependent synthetase/ligase" evidence="3">
    <location>
        <begin position="8"/>
        <end position="368"/>
    </location>
</feature>
<keyword evidence="6" id="KW-1185">Reference proteome</keyword>
<name>A0A0S7C2W2_9BACT</name>
<organism evidence="5">
    <name type="scientific">Lentimicrobium saccharophilum</name>
    <dbReference type="NCBI Taxonomy" id="1678841"/>
    <lineage>
        <taxon>Bacteria</taxon>
        <taxon>Pseudomonadati</taxon>
        <taxon>Bacteroidota</taxon>
        <taxon>Bacteroidia</taxon>
        <taxon>Bacteroidales</taxon>
        <taxon>Lentimicrobiaceae</taxon>
        <taxon>Lentimicrobium</taxon>
    </lineage>
</organism>
<dbReference type="Pfam" id="PF13193">
    <property type="entry name" value="AMP-binding_C"/>
    <property type="match status" value="1"/>
</dbReference>
<dbReference type="GO" id="GO:0006631">
    <property type="term" value="P:fatty acid metabolic process"/>
    <property type="evidence" value="ECO:0007669"/>
    <property type="project" value="TreeGrafter"/>
</dbReference>
<dbReference type="GO" id="GO:0031956">
    <property type="term" value="F:medium-chain fatty acid-CoA ligase activity"/>
    <property type="evidence" value="ECO:0007669"/>
    <property type="project" value="TreeGrafter"/>
</dbReference>
<evidence type="ECO:0000313" key="5">
    <source>
        <dbReference type="EMBL" id="GAP44449.1"/>
    </source>
</evidence>
<feature type="domain" description="AMP-binding enzyme C-terminal" evidence="4">
    <location>
        <begin position="418"/>
        <end position="493"/>
    </location>
</feature>
<dbReference type="EMBL" id="DF968183">
    <property type="protein sequence ID" value="GAP44449.1"/>
    <property type="molecule type" value="Genomic_DNA"/>
</dbReference>
<dbReference type="Proteomes" id="UP000053091">
    <property type="component" value="Unassembled WGS sequence"/>
</dbReference>
<proteinExistence type="inferred from homology"/>
<dbReference type="CDD" id="cd17631">
    <property type="entry name" value="FACL_FadD13-like"/>
    <property type="match status" value="1"/>
</dbReference>
<dbReference type="InterPro" id="IPR000873">
    <property type="entry name" value="AMP-dep_synth/lig_dom"/>
</dbReference>
<dbReference type="InterPro" id="IPR042099">
    <property type="entry name" value="ANL_N_sf"/>
</dbReference>
<evidence type="ECO:0000256" key="2">
    <source>
        <dbReference type="ARBA" id="ARBA00022598"/>
    </source>
</evidence>
<dbReference type="Gene3D" id="3.40.50.12780">
    <property type="entry name" value="N-terminal domain of ligase-like"/>
    <property type="match status" value="1"/>
</dbReference>